<proteinExistence type="predicted"/>
<organism evidence="1 2">
    <name type="scientific">Clostridium puniceum</name>
    <dbReference type="NCBI Taxonomy" id="29367"/>
    <lineage>
        <taxon>Bacteria</taxon>
        <taxon>Bacillati</taxon>
        <taxon>Bacillota</taxon>
        <taxon>Clostridia</taxon>
        <taxon>Eubacteriales</taxon>
        <taxon>Clostridiaceae</taxon>
        <taxon>Clostridium</taxon>
    </lineage>
</organism>
<keyword evidence="2" id="KW-1185">Reference proteome</keyword>
<dbReference type="EMBL" id="LZZM01000152">
    <property type="protein sequence ID" value="OOM77401.1"/>
    <property type="molecule type" value="Genomic_DNA"/>
</dbReference>
<evidence type="ECO:0000313" key="1">
    <source>
        <dbReference type="EMBL" id="OOM77401.1"/>
    </source>
</evidence>
<accession>A0A1S8TI72</accession>
<dbReference type="STRING" id="29367.CLPUN_23000"/>
<reference evidence="1 2" key="1">
    <citation type="submission" date="2016-05" db="EMBL/GenBank/DDBJ databases">
        <title>Microbial solvent formation.</title>
        <authorList>
            <person name="Poehlein A."/>
            <person name="Montoya Solano J.D."/>
            <person name="Flitsch S."/>
            <person name="Krabben P."/>
            <person name="Duerre P."/>
            <person name="Daniel R."/>
        </authorList>
    </citation>
    <scope>NUCLEOTIDE SEQUENCE [LARGE SCALE GENOMIC DNA]</scope>
    <source>
        <strain evidence="1 2">DSM 2619</strain>
    </source>
</reference>
<dbReference type="Proteomes" id="UP000190890">
    <property type="component" value="Unassembled WGS sequence"/>
</dbReference>
<sequence length="47" mass="5474">MSKNKKEKLILKSGDMSQSKVKSFVEREDVENKVVSRGRDITINHKR</sequence>
<dbReference type="RefSeq" id="WP_198944321.1">
    <property type="nucleotide sequence ID" value="NZ_LZZM01000152.1"/>
</dbReference>
<comment type="caution">
    <text evidence="1">The sequence shown here is derived from an EMBL/GenBank/DDBJ whole genome shotgun (WGS) entry which is preliminary data.</text>
</comment>
<protein>
    <submittedName>
        <fullName evidence="1">Uncharacterized protein</fullName>
    </submittedName>
</protein>
<dbReference type="AlphaFoldDB" id="A0A1S8TI72"/>
<gene>
    <name evidence="1" type="ORF">CLPUN_23000</name>
</gene>
<evidence type="ECO:0000313" key="2">
    <source>
        <dbReference type="Proteomes" id="UP000190890"/>
    </source>
</evidence>
<name>A0A1S8TI72_9CLOT</name>